<feature type="repeat" description="TPR" evidence="9">
    <location>
        <begin position="135"/>
        <end position="168"/>
    </location>
</feature>
<dbReference type="PROSITE" id="PS50005">
    <property type="entry name" value="TPR"/>
    <property type="match status" value="1"/>
</dbReference>
<evidence type="ECO:0000256" key="2">
    <source>
        <dbReference type="ARBA" id="ARBA00006824"/>
    </source>
</evidence>
<keyword evidence="6 11" id="KW-1133">Transmembrane helix</keyword>
<comment type="subcellular location">
    <subcellularLocation>
        <location evidence="1">Membrane</location>
        <topology evidence="1">Multi-pass membrane protein</topology>
    </subcellularLocation>
</comment>
<dbReference type="STRING" id="1890364.A0A2P6MZ65"/>
<gene>
    <name evidence="13" type="ORF">PROFUN_14691</name>
</gene>
<comment type="caution">
    <text evidence="13">The sequence shown here is derived from an EMBL/GenBank/DDBJ whole genome shotgun (WGS) entry which is preliminary data.</text>
</comment>
<dbReference type="EMBL" id="MDYQ01000287">
    <property type="protein sequence ID" value="PRP77002.1"/>
    <property type="molecule type" value="Genomic_DNA"/>
</dbReference>
<reference evidence="13 14" key="1">
    <citation type="journal article" date="2018" name="Genome Biol. Evol.">
        <title>Multiple Roots of Fruiting Body Formation in Amoebozoa.</title>
        <authorList>
            <person name="Hillmann F."/>
            <person name="Forbes G."/>
            <person name="Novohradska S."/>
            <person name="Ferling I."/>
            <person name="Riege K."/>
            <person name="Groth M."/>
            <person name="Westermann M."/>
            <person name="Marz M."/>
            <person name="Spaller T."/>
            <person name="Winckler T."/>
            <person name="Schaap P."/>
            <person name="Glockner G."/>
        </authorList>
    </citation>
    <scope>NUCLEOTIDE SEQUENCE [LARGE SCALE GENOMIC DNA]</scope>
    <source>
        <strain evidence="13 14">Jena</strain>
    </source>
</reference>
<dbReference type="InterPro" id="IPR019734">
    <property type="entry name" value="TPR_rpt"/>
</dbReference>
<feature type="transmembrane region" description="Helical" evidence="11">
    <location>
        <begin position="558"/>
        <end position="578"/>
    </location>
</feature>
<dbReference type="GO" id="GO:0030544">
    <property type="term" value="F:Hsp70 protein binding"/>
    <property type="evidence" value="ECO:0007669"/>
    <property type="project" value="TreeGrafter"/>
</dbReference>
<evidence type="ECO:0000256" key="8">
    <source>
        <dbReference type="ARBA" id="ARBA00023602"/>
    </source>
</evidence>
<dbReference type="PANTHER" id="PTHR46035:SF1">
    <property type="entry name" value="TETRATRICOPEPTIDE REPEAT PROTEIN 4"/>
    <property type="match status" value="1"/>
</dbReference>
<accession>A0A2P6MZ65</accession>
<dbReference type="GO" id="GO:0005634">
    <property type="term" value="C:nucleus"/>
    <property type="evidence" value="ECO:0007669"/>
    <property type="project" value="TreeGrafter"/>
</dbReference>
<evidence type="ECO:0000256" key="3">
    <source>
        <dbReference type="ARBA" id="ARBA00022692"/>
    </source>
</evidence>
<dbReference type="GO" id="GO:0016020">
    <property type="term" value="C:membrane"/>
    <property type="evidence" value="ECO:0007669"/>
    <property type="project" value="UniProtKB-SubCell"/>
</dbReference>
<dbReference type="InParanoid" id="A0A2P6MZ65"/>
<comment type="similarity">
    <text evidence="8">Belongs to the TTC4 family.</text>
</comment>
<evidence type="ECO:0000256" key="5">
    <source>
        <dbReference type="ARBA" id="ARBA00022803"/>
    </source>
</evidence>
<evidence type="ECO:0000256" key="10">
    <source>
        <dbReference type="SAM" id="MobiDB-lite"/>
    </source>
</evidence>
<evidence type="ECO:0000256" key="1">
    <source>
        <dbReference type="ARBA" id="ARBA00004141"/>
    </source>
</evidence>
<dbReference type="PANTHER" id="PTHR46035">
    <property type="entry name" value="TETRATRICOPEPTIDE REPEAT PROTEIN 4"/>
    <property type="match status" value="1"/>
</dbReference>
<dbReference type="Pfam" id="PF04117">
    <property type="entry name" value="Mpv17_PMP22"/>
    <property type="match status" value="1"/>
</dbReference>
<dbReference type="AlphaFoldDB" id="A0A2P6MZ65"/>
<dbReference type="GO" id="GO:0005829">
    <property type="term" value="C:cytosol"/>
    <property type="evidence" value="ECO:0007669"/>
    <property type="project" value="TreeGrafter"/>
</dbReference>
<evidence type="ECO:0000256" key="4">
    <source>
        <dbReference type="ARBA" id="ARBA00022737"/>
    </source>
</evidence>
<feature type="compositionally biased region" description="Polar residues" evidence="10">
    <location>
        <begin position="467"/>
        <end position="477"/>
    </location>
</feature>
<dbReference type="SUPFAM" id="SSF48452">
    <property type="entry name" value="TPR-like"/>
    <property type="match status" value="1"/>
</dbReference>
<proteinExistence type="inferred from homology"/>
<feature type="region of interest" description="Disordered" evidence="10">
    <location>
        <begin position="467"/>
        <end position="509"/>
    </location>
</feature>
<feature type="domain" description="Cns1/TTC4 wheel" evidence="12">
    <location>
        <begin position="240"/>
        <end position="359"/>
    </location>
</feature>
<dbReference type="Proteomes" id="UP000241769">
    <property type="component" value="Unassembled WGS sequence"/>
</dbReference>
<dbReference type="GO" id="GO:0051879">
    <property type="term" value="F:Hsp90 protein binding"/>
    <property type="evidence" value="ECO:0007669"/>
    <property type="project" value="InterPro"/>
</dbReference>
<protein>
    <recommendedName>
        <fullName evidence="12">Cns1/TTC4 wheel domain-containing protein</fullName>
    </recommendedName>
</protein>
<keyword evidence="3 11" id="KW-0812">Transmembrane</keyword>
<feature type="transmembrane region" description="Helical" evidence="11">
    <location>
        <begin position="663"/>
        <end position="681"/>
    </location>
</feature>
<dbReference type="InterPro" id="IPR007248">
    <property type="entry name" value="Mpv17_PMP22"/>
</dbReference>
<evidence type="ECO:0000256" key="7">
    <source>
        <dbReference type="ARBA" id="ARBA00023136"/>
    </source>
</evidence>
<organism evidence="13 14">
    <name type="scientific">Planoprotostelium fungivorum</name>
    <dbReference type="NCBI Taxonomy" id="1890364"/>
    <lineage>
        <taxon>Eukaryota</taxon>
        <taxon>Amoebozoa</taxon>
        <taxon>Evosea</taxon>
        <taxon>Variosea</taxon>
        <taxon>Cavosteliida</taxon>
        <taxon>Cavosteliaceae</taxon>
        <taxon>Planoprotostelium</taxon>
    </lineage>
</organism>
<sequence>MGETVDEVFDKLLDSYADGGGLPDDPSAKDHPLISDDWDENNEIIQAMRNFDNEGTIEEQAENLKIRGNTEFKLNRYRWNRALDLYTEAIEKGSEDKRAVSLYHTNRAAVNLSLGNNRKVLEDCTEALKLDPKNLKAYYRAAKASLDIQKYKDAVSYAAKGLQVDPTNKELLTVKSKIEKAWAAHREAKKKRKEEELRQLETKKMKGAKVLEAIKERNVLLGRPLFDTQRRYEGEIYVDKETGQLHWPVLLLYEEHDTSEFVIDVCEDHTLSQHLSYMFPPTAKDYAPWDTEKKYVIDSLEIYFEANSTAPIDPKMKKSGSSKRRWIKVKPTTTLKTVLAHPDHVVPGVPIFHIVANNSRYKDVFVQRKFDCSCRTATPSGLVYTLRSRALCPVVRVAVTAMARSFQRQCLVFRFLLPRTKELHISMLAQLHTGSRLLTVQSFTRSISRPSVKQTIRYDQITLRNSRSFSTPQGVKSEQQDHGSTGGQRTGNEKKEEHKEGNDSNQTIKQSGNSFVRFYNKSLETHPLLNKVVTFTLLMGAGDAVAQMSGDDEWSWSRFFRMTSLAAFFSAPILHLYFKVLDKVIVGKSSAAVFQKLAIDQFAFAPINLAGFMTLLGFIEGGSLEKGIEKVKKDYWPTMKANWVLWPAANFINFKFISPQHRLLYVSCISFVWNIYFSILANKK</sequence>
<dbReference type="Gene3D" id="1.25.40.10">
    <property type="entry name" value="Tetratricopeptide repeat domain"/>
    <property type="match status" value="1"/>
</dbReference>
<feature type="transmembrane region" description="Helical" evidence="11">
    <location>
        <begin position="598"/>
        <end position="619"/>
    </location>
</feature>
<evidence type="ECO:0000259" key="12">
    <source>
        <dbReference type="Pfam" id="PF18972"/>
    </source>
</evidence>
<evidence type="ECO:0000256" key="11">
    <source>
        <dbReference type="SAM" id="Phobius"/>
    </source>
</evidence>
<dbReference type="SMART" id="SM00028">
    <property type="entry name" value="TPR"/>
    <property type="match status" value="3"/>
</dbReference>
<dbReference type="FunCoup" id="A0A2P6MZ65">
    <property type="interactions" value="630"/>
</dbReference>
<dbReference type="InterPro" id="IPR011990">
    <property type="entry name" value="TPR-like_helical_dom_sf"/>
</dbReference>
<keyword evidence="14" id="KW-1185">Reference proteome</keyword>
<evidence type="ECO:0000256" key="9">
    <source>
        <dbReference type="PROSITE-ProRule" id="PRU00339"/>
    </source>
</evidence>
<dbReference type="Pfam" id="PF18972">
    <property type="entry name" value="Wheel"/>
    <property type="match status" value="1"/>
</dbReference>
<evidence type="ECO:0000313" key="14">
    <source>
        <dbReference type="Proteomes" id="UP000241769"/>
    </source>
</evidence>
<dbReference type="OrthoDB" id="420195at2759"/>
<name>A0A2P6MZ65_9EUKA</name>
<evidence type="ECO:0000313" key="13">
    <source>
        <dbReference type="EMBL" id="PRP77002.1"/>
    </source>
</evidence>
<dbReference type="InterPro" id="IPR044059">
    <property type="entry name" value="Csn1/TTC4_wheel"/>
</dbReference>
<keyword evidence="7 11" id="KW-0472">Membrane</keyword>
<dbReference type="CDD" id="cd21377">
    <property type="entry name" value="CTWD_Cns1-like"/>
    <property type="match status" value="1"/>
</dbReference>
<feature type="compositionally biased region" description="Basic and acidic residues" evidence="10">
    <location>
        <begin position="491"/>
        <end position="502"/>
    </location>
</feature>
<evidence type="ECO:0000256" key="6">
    <source>
        <dbReference type="ARBA" id="ARBA00022989"/>
    </source>
</evidence>
<dbReference type="GO" id="GO:0006457">
    <property type="term" value="P:protein folding"/>
    <property type="evidence" value="ECO:0007669"/>
    <property type="project" value="TreeGrafter"/>
</dbReference>
<keyword evidence="4" id="KW-0677">Repeat</keyword>
<keyword evidence="5 9" id="KW-0802">TPR repeat</keyword>
<comment type="similarity">
    <text evidence="2">Belongs to the peroxisomal membrane protein PXMP2/4 family.</text>
</comment>